<dbReference type="EMBL" id="JAGMUX010000009">
    <property type="protein sequence ID" value="KAH7248708.1"/>
    <property type="molecule type" value="Genomic_DNA"/>
</dbReference>
<dbReference type="RefSeq" id="XP_046048503.1">
    <property type="nucleotide sequence ID" value="XM_046195685.1"/>
</dbReference>
<feature type="region of interest" description="Disordered" evidence="1">
    <location>
        <begin position="1"/>
        <end position="34"/>
    </location>
</feature>
<evidence type="ECO:0000256" key="1">
    <source>
        <dbReference type="SAM" id="MobiDB-lite"/>
    </source>
</evidence>
<name>A0A9P9H1N2_FUSRE</name>
<organism evidence="2 3">
    <name type="scientific">Fusarium redolens</name>
    <dbReference type="NCBI Taxonomy" id="48865"/>
    <lineage>
        <taxon>Eukaryota</taxon>
        <taxon>Fungi</taxon>
        <taxon>Dikarya</taxon>
        <taxon>Ascomycota</taxon>
        <taxon>Pezizomycotina</taxon>
        <taxon>Sordariomycetes</taxon>
        <taxon>Hypocreomycetidae</taxon>
        <taxon>Hypocreales</taxon>
        <taxon>Nectriaceae</taxon>
        <taxon>Fusarium</taxon>
        <taxon>Fusarium redolens species complex</taxon>
    </lineage>
</organism>
<protein>
    <submittedName>
        <fullName evidence="2">Uncharacterized protein</fullName>
    </submittedName>
</protein>
<proteinExistence type="predicted"/>
<feature type="compositionally biased region" description="Polar residues" evidence="1">
    <location>
        <begin position="13"/>
        <end position="25"/>
    </location>
</feature>
<gene>
    <name evidence="2" type="ORF">BKA55DRAFT_594597</name>
</gene>
<sequence>MMRRYPIPPGILNLNTPPLPSSHNGQPRRLLTPEPPQSVTLATVKANGAFFQRLPTEIRMRILRFAFGDRTVHHPKKDWRWQSSVCHRLPPPGIIDSRGPGYDPQPCDDECVYGWNGRNGFHPQCEHWPGEGPKKCSVGAMGWLLSCKQAKAMVLNIHDFFQQQRLDAITSVEIIWDFTPWILPDISEEFRAAPPLSDIETFRQFLKAIPRLFLNIKKLHISLQGDMIPKSYGQNSEHQYSTKERIELVRCNITWKVDEMVPYLKPHVDFSIAYPTSTYAVERHWRPLAKCQPRTGYWVCLGDKDVRRQRARGVIGHQHMPARVSEKQYDVFFRS</sequence>
<dbReference type="Proteomes" id="UP000720189">
    <property type="component" value="Unassembled WGS sequence"/>
</dbReference>
<dbReference type="OrthoDB" id="515692at2759"/>
<dbReference type="AlphaFoldDB" id="A0A9P9H1N2"/>
<evidence type="ECO:0000313" key="3">
    <source>
        <dbReference type="Proteomes" id="UP000720189"/>
    </source>
</evidence>
<comment type="caution">
    <text evidence="2">The sequence shown here is derived from an EMBL/GenBank/DDBJ whole genome shotgun (WGS) entry which is preliminary data.</text>
</comment>
<evidence type="ECO:0000313" key="2">
    <source>
        <dbReference type="EMBL" id="KAH7248708.1"/>
    </source>
</evidence>
<keyword evidence="3" id="KW-1185">Reference proteome</keyword>
<reference evidence="2" key="1">
    <citation type="journal article" date="2021" name="Nat. Commun.">
        <title>Genetic determinants of endophytism in the Arabidopsis root mycobiome.</title>
        <authorList>
            <person name="Mesny F."/>
            <person name="Miyauchi S."/>
            <person name="Thiergart T."/>
            <person name="Pickel B."/>
            <person name="Atanasova L."/>
            <person name="Karlsson M."/>
            <person name="Huettel B."/>
            <person name="Barry K.W."/>
            <person name="Haridas S."/>
            <person name="Chen C."/>
            <person name="Bauer D."/>
            <person name="Andreopoulos W."/>
            <person name="Pangilinan J."/>
            <person name="LaButti K."/>
            <person name="Riley R."/>
            <person name="Lipzen A."/>
            <person name="Clum A."/>
            <person name="Drula E."/>
            <person name="Henrissat B."/>
            <person name="Kohler A."/>
            <person name="Grigoriev I.V."/>
            <person name="Martin F.M."/>
            <person name="Hacquard S."/>
        </authorList>
    </citation>
    <scope>NUCLEOTIDE SEQUENCE</scope>
    <source>
        <strain evidence="2">MPI-CAGE-AT-0023</strain>
    </source>
</reference>
<accession>A0A9P9H1N2</accession>
<dbReference type="GeneID" id="70225639"/>